<organism evidence="1 2">
    <name type="scientific">Roseomonas indoligenes</name>
    <dbReference type="NCBI Taxonomy" id="2820811"/>
    <lineage>
        <taxon>Bacteria</taxon>
        <taxon>Pseudomonadati</taxon>
        <taxon>Pseudomonadota</taxon>
        <taxon>Alphaproteobacteria</taxon>
        <taxon>Acetobacterales</taxon>
        <taxon>Roseomonadaceae</taxon>
        <taxon>Roseomonas</taxon>
    </lineage>
</organism>
<sequence>MTDYADLRWHGPEDAVAGALAGLPDPMVQVGPIALDGTAYVLRREARPRSVPEGLQRTGIQLSTAILGVIAGAPEDEDGSP</sequence>
<evidence type="ECO:0000313" key="2">
    <source>
        <dbReference type="Proteomes" id="UP000677537"/>
    </source>
</evidence>
<accession>A0A940S4C4</accession>
<evidence type="ECO:0000313" key="1">
    <source>
        <dbReference type="EMBL" id="MBP0491834.1"/>
    </source>
</evidence>
<proteinExistence type="predicted"/>
<dbReference type="EMBL" id="JAGIZA010000002">
    <property type="protein sequence ID" value="MBP0491834.1"/>
    <property type="molecule type" value="Genomic_DNA"/>
</dbReference>
<dbReference type="RefSeq" id="WP_209370741.1">
    <property type="nucleotide sequence ID" value="NZ_JAGIZA010000002.1"/>
</dbReference>
<dbReference type="AlphaFoldDB" id="A0A940S4C4"/>
<reference evidence="1" key="1">
    <citation type="submission" date="2021-03" db="EMBL/GenBank/DDBJ databases">
        <authorList>
            <person name="So Y."/>
        </authorList>
    </citation>
    <scope>NUCLEOTIDE SEQUENCE</scope>
    <source>
        <strain evidence="1">SG15</strain>
    </source>
</reference>
<keyword evidence="2" id="KW-1185">Reference proteome</keyword>
<comment type="caution">
    <text evidence="1">The sequence shown here is derived from an EMBL/GenBank/DDBJ whole genome shotgun (WGS) entry which is preliminary data.</text>
</comment>
<name>A0A940S4C4_9PROT</name>
<protein>
    <submittedName>
        <fullName evidence="1">Uncharacterized protein</fullName>
    </submittedName>
</protein>
<gene>
    <name evidence="1" type="ORF">J5Y10_03480</name>
</gene>
<dbReference type="Proteomes" id="UP000677537">
    <property type="component" value="Unassembled WGS sequence"/>
</dbReference>